<evidence type="ECO:0008006" key="4">
    <source>
        <dbReference type="Google" id="ProtNLM"/>
    </source>
</evidence>
<gene>
    <name evidence="2" type="ORF">BSO21_27670</name>
</gene>
<keyword evidence="1" id="KW-1133">Transmembrane helix</keyword>
<keyword evidence="1" id="KW-0472">Membrane</keyword>
<dbReference type="Proteomes" id="UP000187158">
    <property type="component" value="Unassembled WGS sequence"/>
</dbReference>
<evidence type="ECO:0000313" key="3">
    <source>
        <dbReference type="Proteomes" id="UP000187158"/>
    </source>
</evidence>
<proteinExistence type="predicted"/>
<keyword evidence="1" id="KW-0812">Transmembrane</keyword>
<name>A0ABX3GIN8_9BACL</name>
<keyword evidence="3" id="KW-1185">Reference proteome</keyword>
<accession>A0ABX3GIN8</accession>
<feature type="transmembrane region" description="Helical" evidence="1">
    <location>
        <begin position="39"/>
        <end position="57"/>
    </location>
</feature>
<feature type="transmembrane region" description="Helical" evidence="1">
    <location>
        <begin position="7"/>
        <end position="27"/>
    </location>
</feature>
<comment type="caution">
    <text evidence="2">The sequence shown here is derived from an EMBL/GenBank/DDBJ whole genome shotgun (WGS) entry which is preliminary data.</text>
</comment>
<dbReference type="RefSeq" id="WP_076220309.1">
    <property type="nucleotide sequence ID" value="NZ_MPVM01000011.1"/>
</dbReference>
<sequence>MKLFWSIFRFICRFIVLTFFVVVVVTIVEETLIPVSDLMLRIIVFTFIGIFLIYSIVHWRVSFGYSIFPEIGDRFYSKFYNSYGIVTRFEDEENWWYKLDGSDVELKAEIDPDKMKWIKKDL</sequence>
<reference evidence="2 3" key="1">
    <citation type="submission" date="2016-11" db="EMBL/GenBank/DDBJ databases">
        <title>Paenibacillus species isolates.</title>
        <authorList>
            <person name="Beno S.M."/>
        </authorList>
    </citation>
    <scope>NUCLEOTIDE SEQUENCE [LARGE SCALE GENOMIC DNA]</scope>
    <source>
        <strain evidence="2 3">FSL H7-0433</strain>
    </source>
</reference>
<dbReference type="EMBL" id="MPVP01000301">
    <property type="protein sequence ID" value="OMD14807.1"/>
    <property type="molecule type" value="Genomic_DNA"/>
</dbReference>
<evidence type="ECO:0000256" key="1">
    <source>
        <dbReference type="SAM" id="Phobius"/>
    </source>
</evidence>
<protein>
    <recommendedName>
        <fullName evidence="4">DUF5673 domain-containing protein</fullName>
    </recommendedName>
</protein>
<organism evidence="2 3">
    <name type="scientific">Paenibacillus odorifer</name>
    <dbReference type="NCBI Taxonomy" id="189426"/>
    <lineage>
        <taxon>Bacteria</taxon>
        <taxon>Bacillati</taxon>
        <taxon>Bacillota</taxon>
        <taxon>Bacilli</taxon>
        <taxon>Bacillales</taxon>
        <taxon>Paenibacillaceae</taxon>
        <taxon>Paenibacillus</taxon>
    </lineage>
</organism>
<evidence type="ECO:0000313" key="2">
    <source>
        <dbReference type="EMBL" id="OMD14807.1"/>
    </source>
</evidence>